<name>A0ABW6L897_9ACTN</name>
<dbReference type="InterPro" id="IPR036220">
    <property type="entry name" value="UDP-Glc/GDP-Man_DH_C_sf"/>
</dbReference>
<dbReference type="InterPro" id="IPR001732">
    <property type="entry name" value="UDP-Glc/GDP-Man_DH_N"/>
</dbReference>
<dbReference type="InterPro" id="IPR014027">
    <property type="entry name" value="UDP-Glc/GDP-Man_DH_C"/>
</dbReference>
<evidence type="ECO:0000256" key="5">
    <source>
        <dbReference type="ARBA" id="ARBA00023027"/>
    </source>
</evidence>
<evidence type="ECO:0000256" key="1">
    <source>
        <dbReference type="ARBA" id="ARBA00004701"/>
    </source>
</evidence>
<dbReference type="Pfam" id="PF03721">
    <property type="entry name" value="UDPG_MGDP_dh_N"/>
    <property type="match status" value="1"/>
</dbReference>
<comment type="caution">
    <text evidence="10">The sequence shown here is derived from an EMBL/GenBank/DDBJ whole genome shotgun (WGS) entry which is preliminary data.</text>
</comment>
<keyword evidence="11" id="KW-1185">Reference proteome</keyword>
<gene>
    <name evidence="10" type="ORF">ACFYM3_03845</name>
</gene>
<feature type="domain" description="UDP-glucose/GDP-mannose dehydrogenase C-terminal" evidence="9">
    <location>
        <begin position="319"/>
        <end position="420"/>
    </location>
</feature>
<dbReference type="SUPFAM" id="SSF52413">
    <property type="entry name" value="UDP-glucose/GDP-mannose dehydrogenase C-terminal domain"/>
    <property type="match status" value="1"/>
</dbReference>
<evidence type="ECO:0000256" key="8">
    <source>
        <dbReference type="SAM" id="MobiDB-lite"/>
    </source>
</evidence>
<keyword evidence="5 7" id="KW-0520">NAD</keyword>
<evidence type="ECO:0000256" key="3">
    <source>
        <dbReference type="ARBA" id="ARBA00012954"/>
    </source>
</evidence>
<organism evidence="10 11">
    <name type="scientific">Streptomyces massasporeus</name>
    <dbReference type="NCBI Taxonomy" id="67324"/>
    <lineage>
        <taxon>Bacteria</taxon>
        <taxon>Bacillati</taxon>
        <taxon>Actinomycetota</taxon>
        <taxon>Actinomycetes</taxon>
        <taxon>Kitasatosporales</taxon>
        <taxon>Streptomycetaceae</taxon>
        <taxon>Streptomyces</taxon>
    </lineage>
</organism>
<evidence type="ECO:0000256" key="2">
    <source>
        <dbReference type="ARBA" id="ARBA00006601"/>
    </source>
</evidence>
<dbReference type="PANTHER" id="PTHR43750:SF3">
    <property type="entry name" value="UDP-GLUCOSE 6-DEHYDROGENASE TUAD"/>
    <property type="match status" value="1"/>
</dbReference>
<sequence length="481" mass="51202">MRLTVFGTGYLGAVHAACMADIGHEVLGVDVDKEKIACLADRRPPFYEPGFQETLVRALESGRLRFTTSPAAAGQFGDVHFICVGTPQRTGSFGADLRHVDAVVDALAPHLRPGGLIVGKSTVPVGTASRITRRIRALAPTADADVAWNPEFLREGFAVQDTLRPHRLVVGVQSGRADLTMRRLYAPILRSGVPFISTDPATAELVKMAANSFLAAKISFINAMAEVCDATGADVMTLADALGCDPRIGRRFLNPGLGFGGGCLPKDIRALSARAEELGVDQAVSFLHQVDAINTRQRQRTVDLARQLVGGSFAGRRIAVLGAAFKPNSDDVRDSPALDVAARIQRGGAQVCVHDPVAIDNAKTAHPSLEFAADVSRACRSADLVLHLTEWQHYAQIDPARLASIVRTPTILDARNALDLELWRSAGWTTRALGRPEDAPRVAAEPQPLRSRAPAADELSSAGGSSDTAELVESARSAVGL</sequence>
<dbReference type="Proteomes" id="UP001601288">
    <property type="component" value="Unassembled WGS sequence"/>
</dbReference>
<dbReference type="RefSeq" id="WP_358277458.1">
    <property type="nucleotide sequence ID" value="NZ_JBEYGJ010000001.1"/>
</dbReference>
<dbReference type="SMART" id="SM00984">
    <property type="entry name" value="UDPG_MGDP_dh_C"/>
    <property type="match status" value="1"/>
</dbReference>
<dbReference type="InterPro" id="IPR036291">
    <property type="entry name" value="NAD(P)-bd_dom_sf"/>
</dbReference>
<dbReference type="InterPro" id="IPR008927">
    <property type="entry name" value="6-PGluconate_DH-like_C_sf"/>
</dbReference>
<comment type="catalytic activity">
    <reaction evidence="6 7">
        <text>UDP-alpha-D-glucose + 2 NAD(+) + H2O = UDP-alpha-D-glucuronate + 2 NADH + 3 H(+)</text>
        <dbReference type="Rhea" id="RHEA:23596"/>
        <dbReference type="ChEBI" id="CHEBI:15377"/>
        <dbReference type="ChEBI" id="CHEBI:15378"/>
        <dbReference type="ChEBI" id="CHEBI:57540"/>
        <dbReference type="ChEBI" id="CHEBI:57945"/>
        <dbReference type="ChEBI" id="CHEBI:58052"/>
        <dbReference type="ChEBI" id="CHEBI:58885"/>
        <dbReference type="EC" id="1.1.1.22"/>
    </reaction>
</comment>
<evidence type="ECO:0000313" key="10">
    <source>
        <dbReference type="EMBL" id="MFE9223767.1"/>
    </source>
</evidence>
<accession>A0ABW6L897</accession>
<evidence type="ECO:0000256" key="6">
    <source>
        <dbReference type="ARBA" id="ARBA00047473"/>
    </source>
</evidence>
<dbReference type="EC" id="1.1.1.22" evidence="3 7"/>
<dbReference type="Gene3D" id="1.20.5.100">
    <property type="entry name" value="Cytochrome c1, transmembrane anchor, C-terminal"/>
    <property type="match status" value="1"/>
</dbReference>
<evidence type="ECO:0000256" key="7">
    <source>
        <dbReference type="PIRNR" id="PIRNR000124"/>
    </source>
</evidence>
<evidence type="ECO:0000313" key="11">
    <source>
        <dbReference type="Proteomes" id="UP001601288"/>
    </source>
</evidence>
<dbReference type="Pfam" id="PF03720">
    <property type="entry name" value="UDPG_MGDP_dh_C"/>
    <property type="match status" value="1"/>
</dbReference>
<reference evidence="10 11" key="1">
    <citation type="submission" date="2024-10" db="EMBL/GenBank/DDBJ databases">
        <title>The Natural Products Discovery Center: Release of the First 8490 Sequenced Strains for Exploring Actinobacteria Biosynthetic Diversity.</title>
        <authorList>
            <person name="Kalkreuter E."/>
            <person name="Kautsar S.A."/>
            <person name="Yang D."/>
            <person name="Bader C.D."/>
            <person name="Teijaro C.N."/>
            <person name="Fluegel L."/>
            <person name="Davis C.M."/>
            <person name="Simpson J.R."/>
            <person name="Lauterbach L."/>
            <person name="Steele A.D."/>
            <person name="Gui C."/>
            <person name="Meng S."/>
            <person name="Li G."/>
            <person name="Viehrig K."/>
            <person name="Ye F."/>
            <person name="Su P."/>
            <person name="Kiefer A.F."/>
            <person name="Nichols A."/>
            <person name="Cepeda A.J."/>
            <person name="Yan W."/>
            <person name="Fan B."/>
            <person name="Jiang Y."/>
            <person name="Adhikari A."/>
            <person name="Zheng C.-J."/>
            <person name="Schuster L."/>
            <person name="Cowan T.M."/>
            <person name="Smanski M.J."/>
            <person name="Chevrette M.G."/>
            <person name="De Carvalho L.P.S."/>
            <person name="Shen B."/>
        </authorList>
    </citation>
    <scope>NUCLEOTIDE SEQUENCE [LARGE SCALE GENOMIC DNA]</scope>
    <source>
        <strain evidence="10 11">NPDC007066</strain>
    </source>
</reference>
<keyword evidence="4 7" id="KW-0560">Oxidoreductase</keyword>
<evidence type="ECO:0000256" key="4">
    <source>
        <dbReference type="ARBA" id="ARBA00023002"/>
    </source>
</evidence>
<dbReference type="EMBL" id="JBIAFP010000002">
    <property type="protein sequence ID" value="MFE9223767.1"/>
    <property type="molecule type" value="Genomic_DNA"/>
</dbReference>
<dbReference type="NCBIfam" id="TIGR03026">
    <property type="entry name" value="NDP-sugDHase"/>
    <property type="match status" value="1"/>
</dbReference>
<comment type="similarity">
    <text evidence="2 7">Belongs to the UDP-glucose/GDP-mannose dehydrogenase family.</text>
</comment>
<dbReference type="InterPro" id="IPR028357">
    <property type="entry name" value="UDPglc_DH_bac"/>
</dbReference>
<dbReference type="InterPro" id="IPR017476">
    <property type="entry name" value="UDP-Glc/GDP-Man"/>
</dbReference>
<dbReference type="InterPro" id="IPR014026">
    <property type="entry name" value="UDP-Glc/GDP-Man_DH_dimer"/>
</dbReference>
<dbReference type="PANTHER" id="PTHR43750">
    <property type="entry name" value="UDP-GLUCOSE 6-DEHYDROGENASE TUAD"/>
    <property type="match status" value="1"/>
</dbReference>
<comment type="pathway">
    <text evidence="1">Nucleotide-sugar biosynthesis; UDP-alpha-D-glucuronate biosynthesis; UDP-alpha-D-glucuronate from UDP-alpha-D-glucose: step 1/1.</text>
</comment>
<evidence type="ECO:0000259" key="9">
    <source>
        <dbReference type="SMART" id="SM00984"/>
    </source>
</evidence>
<dbReference type="GO" id="GO:0016491">
    <property type="term" value="F:oxidoreductase activity"/>
    <property type="evidence" value="ECO:0007669"/>
    <property type="project" value="UniProtKB-KW"/>
</dbReference>
<dbReference type="SUPFAM" id="SSF48179">
    <property type="entry name" value="6-phosphogluconate dehydrogenase C-terminal domain-like"/>
    <property type="match status" value="1"/>
</dbReference>
<dbReference type="PIRSF" id="PIRSF000124">
    <property type="entry name" value="UDPglc_GDPman_dh"/>
    <property type="match status" value="1"/>
</dbReference>
<protein>
    <recommendedName>
        <fullName evidence="3 7">UDP-glucose 6-dehydrogenase</fullName>
        <ecNumber evidence="3 7">1.1.1.22</ecNumber>
    </recommendedName>
</protein>
<dbReference type="SUPFAM" id="SSF51735">
    <property type="entry name" value="NAD(P)-binding Rossmann-fold domains"/>
    <property type="match status" value="1"/>
</dbReference>
<dbReference type="Pfam" id="PF00984">
    <property type="entry name" value="UDPG_MGDP_dh"/>
    <property type="match status" value="1"/>
</dbReference>
<proteinExistence type="inferred from homology"/>
<dbReference type="PIRSF" id="PIRSF500134">
    <property type="entry name" value="UDPglc_DH_bac"/>
    <property type="match status" value="1"/>
</dbReference>
<feature type="region of interest" description="Disordered" evidence="8">
    <location>
        <begin position="434"/>
        <end position="481"/>
    </location>
</feature>
<dbReference type="Gene3D" id="3.40.50.720">
    <property type="entry name" value="NAD(P)-binding Rossmann-like Domain"/>
    <property type="match status" value="2"/>
</dbReference>